<keyword evidence="2" id="KW-1185">Reference proteome</keyword>
<comment type="caution">
    <text evidence="1">The sequence shown here is derived from an EMBL/GenBank/DDBJ whole genome shotgun (WGS) entry which is preliminary data.</text>
</comment>
<dbReference type="GeneID" id="66075148"/>
<reference evidence="1" key="1">
    <citation type="journal article" date="2021" name="Genome Biol. Evol.">
        <title>The assembled and annotated genome of the fairy-ring fungus Marasmius oreades.</title>
        <authorList>
            <person name="Hiltunen M."/>
            <person name="Ament-Velasquez S.L."/>
            <person name="Johannesson H."/>
        </authorList>
    </citation>
    <scope>NUCLEOTIDE SEQUENCE</scope>
    <source>
        <strain evidence="1">03SP1</strain>
    </source>
</reference>
<dbReference type="RefSeq" id="XP_043011776.1">
    <property type="nucleotide sequence ID" value="XM_043150686.1"/>
</dbReference>
<dbReference type="OrthoDB" id="10399842at2759"/>
<accession>A0A9P7S4G4</accession>
<organism evidence="1 2">
    <name type="scientific">Marasmius oreades</name>
    <name type="common">fairy-ring Marasmius</name>
    <dbReference type="NCBI Taxonomy" id="181124"/>
    <lineage>
        <taxon>Eukaryota</taxon>
        <taxon>Fungi</taxon>
        <taxon>Dikarya</taxon>
        <taxon>Basidiomycota</taxon>
        <taxon>Agaricomycotina</taxon>
        <taxon>Agaricomycetes</taxon>
        <taxon>Agaricomycetidae</taxon>
        <taxon>Agaricales</taxon>
        <taxon>Marasmiineae</taxon>
        <taxon>Marasmiaceae</taxon>
        <taxon>Marasmius</taxon>
    </lineage>
</organism>
<dbReference type="EMBL" id="CM032183">
    <property type="protein sequence ID" value="KAG7095306.1"/>
    <property type="molecule type" value="Genomic_DNA"/>
</dbReference>
<dbReference type="KEGG" id="more:E1B28_006072"/>
<sequence>MDSLAVSSITPLQKFLSDEARSVEHLFLEWTSLDGNIEGLSLSGLHRLQSLHLSFPDRSESCQTIAHIVCSMRCAGTLRSVILLWRQDGHPPYLRPAGWHRIDATLADTERFGGLREVVVRPRMMPFLPECAVKQILRPAETKFPLKTRWIALRSSAYPQV</sequence>
<proteinExistence type="predicted"/>
<gene>
    <name evidence="1" type="ORF">E1B28_006072</name>
</gene>
<name>A0A9P7S4G4_9AGAR</name>
<dbReference type="Proteomes" id="UP001049176">
    <property type="component" value="Chromosome 3"/>
</dbReference>
<dbReference type="AlphaFoldDB" id="A0A9P7S4G4"/>
<evidence type="ECO:0000313" key="1">
    <source>
        <dbReference type="EMBL" id="KAG7095306.1"/>
    </source>
</evidence>
<evidence type="ECO:0000313" key="2">
    <source>
        <dbReference type="Proteomes" id="UP001049176"/>
    </source>
</evidence>
<protein>
    <submittedName>
        <fullName evidence="1">Uncharacterized protein</fullName>
    </submittedName>
</protein>